<dbReference type="Pfam" id="PF00188">
    <property type="entry name" value="CAP"/>
    <property type="match status" value="1"/>
</dbReference>
<evidence type="ECO:0000259" key="3">
    <source>
        <dbReference type="Pfam" id="PF00188"/>
    </source>
</evidence>
<evidence type="ECO:0000313" key="5">
    <source>
        <dbReference type="Proteomes" id="UP001162162"/>
    </source>
</evidence>
<evidence type="ECO:0000256" key="2">
    <source>
        <dbReference type="ARBA" id="ARBA00022525"/>
    </source>
</evidence>
<evidence type="ECO:0000256" key="1">
    <source>
        <dbReference type="ARBA" id="ARBA00004613"/>
    </source>
</evidence>
<dbReference type="GO" id="GO:0005576">
    <property type="term" value="C:extracellular region"/>
    <property type="evidence" value="ECO:0007669"/>
    <property type="project" value="UniProtKB-SubCell"/>
</dbReference>
<protein>
    <recommendedName>
        <fullName evidence="3">SCP domain-containing protein</fullName>
    </recommendedName>
</protein>
<dbReference type="AlphaFoldDB" id="A0AAV8YHK8"/>
<evidence type="ECO:0000313" key="4">
    <source>
        <dbReference type="EMBL" id="KAJ8951163.1"/>
    </source>
</evidence>
<keyword evidence="2" id="KW-0964">Secreted</keyword>
<name>A0AAV8YHK8_9CUCU</name>
<dbReference type="InterPro" id="IPR002413">
    <property type="entry name" value="V5_allergen-like"/>
</dbReference>
<sequence>MFVEILKPPMIGVREELERSKFVERKYNEIKDVSADIVDNFQRVSGPQIGHFTQLIWAETTHIGCGLSKMGANTKPSTAIASSIRVEAMISTDSRGQRRNCVCELLASRVGSFFVITSAVLKHEKVDVMIAT</sequence>
<dbReference type="Proteomes" id="UP001162162">
    <property type="component" value="Unassembled WGS sequence"/>
</dbReference>
<comment type="subcellular location">
    <subcellularLocation>
        <location evidence="1">Secreted</location>
    </subcellularLocation>
</comment>
<dbReference type="InterPro" id="IPR014044">
    <property type="entry name" value="CAP_dom"/>
</dbReference>
<reference evidence="4" key="1">
    <citation type="journal article" date="2023" name="Insect Mol. Biol.">
        <title>Genome sequencing provides insights into the evolution of gene families encoding plant cell wall-degrading enzymes in longhorned beetles.</title>
        <authorList>
            <person name="Shin N.R."/>
            <person name="Okamura Y."/>
            <person name="Kirsch R."/>
            <person name="Pauchet Y."/>
        </authorList>
    </citation>
    <scope>NUCLEOTIDE SEQUENCE</scope>
    <source>
        <strain evidence="4">AMC_N1</strain>
    </source>
</reference>
<dbReference type="SUPFAM" id="SSF55797">
    <property type="entry name" value="PR-1-like"/>
    <property type="match status" value="1"/>
</dbReference>
<proteinExistence type="predicted"/>
<dbReference type="InterPro" id="IPR035940">
    <property type="entry name" value="CAP_sf"/>
</dbReference>
<organism evidence="4 5">
    <name type="scientific">Aromia moschata</name>
    <dbReference type="NCBI Taxonomy" id="1265417"/>
    <lineage>
        <taxon>Eukaryota</taxon>
        <taxon>Metazoa</taxon>
        <taxon>Ecdysozoa</taxon>
        <taxon>Arthropoda</taxon>
        <taxon>Hexapoda</taxon>
        <taxon>Insecta</taxon>
        <taxon>Pterygota</taxon>
        <taxon>Neoptera</taxon>
        <taxon>Endopterygota</taxon>
        <taxon>Coleoptera</taxon>
        <taxon>Polyphaga</taxon>
        <taxon>Cucujiformia</taxon>
        <taxon>Chrysomeloidea</taxon>
        <taxon>Cerambycidae</taxon>
        <taxon>Cerambycinae</taxon>
        <taxon>Callichromatini</taxon>
        <taxon>Aromia</taxon>
    </lineage>
</organism>
<feature type="domain" description="SCP" evidence="3">
    <location>
        <begin position="27"/>
        <end position="75"/>
    </location>
</feature>
<keyword evidence="5" id="KW-1185">Reference proteome</keyword>
<dbReference type="PROSITE" id="PS01009">
    <property type="entry name" value="CRISP_1"/>
    <property type="match status" value="1"/>
</dbReference>
<dbReference type="EMBL" id="JAPWTK010000089">
    <property type="protein sequence ID" value="KAJ8951163.1"/>
    <property type="molecule type" value="Genomic_DNA"/>
</dbReference>
<comment type="caution">
    <text evidence="4">The sequence shown here is derived from an EMBL/GenBank/DDBJ whole genome shotgun (WGS) entry which is preliminary data.</text>
</comment>
<dbReference type="Gene3D" id="3.40.33.10">
    <property type="entry name" value="CAP"/>
    <property type="match status" value="1"/>
</dbReference>
<accession>A0AAV8YHK8</accession>
<gene>
    <name evidence="4" type="ORF">NQ318_021607</name>
</gene>
<dbReference type="CDD" id="cd05380">
    <property type="entry name" value="CAP_euk"/>
    <property type="match status" value="1"/>
</dbReference>
<dbReference type="InterPro" id="IPR018244">
    <property type="entry name" value="Allrgn_V5/Tpx1_CS"/>
</dbReference>
<dbReference type="PRINTS" id="PR00838">
    <property type="entry name" value="V5ALLERGEN"/>
</dbReference>